<accession>A0ABX2F663</accession>
<evidence type="ECO:0000259" key="2">
    <source>
        <dbReference type="PROSITE" id="PS51549"/>
    </source>
</evidence>
<sequence length="191" mass="20265">MRALFRRKVTWAVLAVVAVAGAFALWAFQPWRLFTSSTIDEALPVAAVQQPPATEQIQRAPASSGAAPATSAPAAPPQPKELTSGAFVSQEHTTSGQAAVLELPDGQRVLRFTGLASSDGPDLHVWLTDATAGGDWHKYDDGRYVTLGKLKATHGNQNYAIPAGTSLDGVRSVVIWCDRFNVAFGSAPLQL</sequence>
<dbReference type="Proteomes" id="UP000763557">
    <property type="component" value="Unassembled WGS sequence"/>
</dbReference>
<evidence type="ECO:0000313" key="4">
    <source>
        <dbReference type="Proteomes" id="UP000763557"/>
    </source>
</evidence>
<feature type="region of interest" description="Disordered" evidence="1">
    <location>
        <begin position="50"/>
        <end position="82"/>
    </location>
</feature>
<keyword evidence="4" id="KW-1185">Reference proteome</keyword>
<comment type="caution">
    <text evidence="3">The sequence shown here is derived from an EMBL/GenBank/DDBJ whole genome shotgun (WGS) entry which is preliminary data.</text>
</comment>
<evidence type="ECO:0000313" key="3">
    <source>
        <dbReference type="EMBL" id="NRN66848.1"/>
    </source>
</evidence>
<dbReference type="RefSeq" id="WP_173133556.1">
    <property type="nucleotide sequence ID" value="NZ_CBCSGW010000069.1"/>
</dbReference>
<name>A0ABX2F663_9PSEU</name>
<gene>
    <name evidence="3" type="ORF">GC106_40780</name>
</gene>
<organism evidence="3 4">
    <name type="scientific">Kibdelosporangium persicum</name>
    <dbReference type="NCBI Taxonomy" id="2698649"/>
    <lineage>
        <taxon>Bacteria</taxon>
        <taxon>Bacillati</taxon>
        <taxon>Actinomycetota</taxon>
        <taxon>Actinomycetes</taxon>
        <taxon>Pseudonocardiales</taxon>
        <taxon>Pseudonocardiaceae</taxon>
        <taxon>Kibdelosporangium</taxon>
    </lineage>
</organism>
<dbReference type="PROSITE" id="PS51549">
    <property type="entry name" value="DM13"/>
    <property type="match status" value="1"/>
</dbReference>
<protein>
    <submittedName>
        <fullName evidence="3">Electron transporter</fullName>
    </submittedName>
</protein>
<feature type="compositionally biased region" description="Low complexity" evidence="1">
    <location>
        <begin position="60"/>
        <end position="73"/>
    </location>
</feature>
<feature type="domain" description="DM13" evidence="2">
    <location>
        <begin position="80"/>
        <end position="190"/>
    </location>
</feature>
<reference evidence="3 4" key="1">
    <citation type="submission" date="2020-01" db="EMBL/GenBank/DDBJ databases">
        <title>Kibdelosporangium persica a novel Actinomycetes from a hot desert in Iran.</title>
        <authorList>
            <person name="Safaei N."/>
            <person name="Zaburannyi N."/>
            <person name="Mueller R."/>
            <person name="Wink J."/>
        </authorList>
    </citation>
    <scope>NUCLEOTIDE SEQUENCE [LARGE SCALE GENOMIC DNA]</scope>
    <source>
        <strain evidence="3 4">4NS15</strain>
    </source>
</reference>
<dbReference type="EMBL" id="JAAATY010000011">
    <property type="protein sequence ID" value="NRN66848.1"/>
    <property type="molecule type" value="Genomic_DNA"/>
</dbReference>
<dbReference type="InterPro" id="IPR019545">
    <property type="entry name" value="DM13_domain"/>
</dbReference>
<evidence type="ECO:0000256" key="1">
    <source>
        <dbReference type="SAM" id="MobiDB-lite"/>
    </source>
</evidence>
<proteinExistence type="predicted"/>
<dbReference type="Pfam" id="PF10517">
    <property type="entry name" value="DM13"/>
    <property type="match status" value="1"/>
</dbReference>